<proteinExistence type="predicted"/>
<gene>
    <name evidence="1" type="ORF">SAMN05421813_12848</name>
</gene>
<name>A0A1G9X4V9_9SPHI</name>
<protein>
    <submittedName>
        <fullName evidence="1">Uncharacterized protein</fullName>
    </submittedName>
</protein>
<keyword evidence="2" id="KW-1185">Reference proteome</keyword>
<dbReference type="Proteomes" id="UP000199226">
    <property type="component" value="Unassembled WGS sequence"/>
</dbReference>
<dbReference type="STRING" id="990371.SAMN05421813_12848"/>
<dbReference type="OrthoDB" id="1000127at2"/>
<reference evidence="2" key="1">
    <citation type="submission" date="2016-10" db="EMBL/GenBank/DDBJ databases">
        <authorList>
            <person name="Varghese N."/>
            <person name="Submissions S."/>
        </authorList>
    </citation>
    <scope>NUCLEOTIDE SEQUENCE [LARGE SCALE GENOMIC DNA]</scope>
    <source>
        <strain evidence="2">DSM 24536</strain>
    </source>
</reference>
<evidence type="ECO:0000313" key="1">
    <source>
        <dbReference type="EMBL" id="SDM91506.1"/>
    </source>
</evidence>
<dbReference type="AlphaFoldDB" id="A0A1G9X4V9"/>
<sequence length="620" mass="71962">MIKESHKLPVGKFLGQIEPFKTKGLPNKCIIHKKIPGCGATTLEIEFPRNSIIVEPNKPVIIGKCIKYNGKRRKHKVILGVYEGVEAADIKRYVENRKGHKKILTTPEGFTKIKEALGELMYRDYFILFDECEKAIQDIDFRKDVINPIDDFFDFHHKAFISATPIIPTDPRFSDFKLVTIEPDYDFSEEICVLTTNNVAYQLKLLLDALEESKQLENRKCFIFLKATGRMERLINRLGIEKDTSVFCSEKSAKELRLNGIEKVYSAINDKFTKINFLTNRFFSAVDIDYTMYRCNPIIIMLSDVISVEHTVIDPSTESIQICGRFRKPEEEDIVVLKDIYHISNYSSRLTNFTKEEIDAILNDKKGLHDFVTKFTPKSDRVYMNAFIKEILELNGFNAFLRDSGKLNHFMVDNFIYKERVKGYYQTSTSLIEQYRLTEHFKVTESSQFYRYELTDEQMAEISEKTKSVTVDEFVSERVRYLLNEYKDNDFAQVVNLASLRFSYPDRMAVIDSFGLKNAEQHDYNIARIKQKQEEAKGLKRLLPILAFIKREFAVGVGYTSHEIEAILTKGIAETGLSDLKPNVQLLREAAQLSERKNIRKDENGNWIKGYEVLEFLHDF</sequence>
<evidence type="ECO:0000313" key="2">
    <source>
        <dbReference type="Proteomes" id="UP000199226"/>
    </source>
</evidence>
<dbReference type="EMBL" id="FNHH01000028">
    <property type="protein sequence ID" value="SDM91506.1"/>
    <property type="molecule type" value="Genomic_DNA"/>
</dbReference>
<accession>A0A1G9X4V9</accession>
<organism evidence="1 2">
    <name type="scientific">Daejeonella rubra</name>
    <dbReference type="NCBI Taxonomy" id="990371"/>
    <lineage>
        <taxon>Bacteria</taxon>
        <taxon>Pseudomonadati</taxon>
        <taxon>Bacteroidota</taxon>
        <taxon>Sphingobacteriia</taxon>
        <taxon>Sphingobacteriales</taxon>
        <taxon>Sphingobacteriaceae</taxon>
        <taxon>Daejeonella</taxon>
    </lineage>
</organism>
<dbReference type="RefSeq" id="WP_090706382.1">
    <property type="nucleotide sequence ID" value="NZ_FNHH01000028.1"/>
</dbReference>